<dbReference type="STRING" id="913024.SAMN05421741_101240"/>
<dbReference type="InterPro" id="IPR003509">
    <property type="entry name" value="UPF0102_YraN-like"/>
</dbReference>
<gene>
    <name evidence="3" type="ORF">SAMN05421741_101240</name>
</gene>
<dbReference type="InterPro" id="IPR011335">
    <property type="entry name" value="Restrct_endonuc-II-like"/>
</dbReference>
<comment type="similarity">
    <text evidence="1 2">Belongs to the UPF0102 family.</text>
</comment>
<dbReference type="InterPro" id="IPR011856">
    <property type="entry name" value="tRNA_endonuc-like_dom_sf"/>
</dbReference>
<dbReference type="EMBL" id="FOVI01000001">
    <property type="protein sequence ID" value="SFN13192.1"/>
    <property type="molecule type" value="Genomic_DNA"/>
</dbReference>
<dbReference type="GO" id="GO:0004519">
    <property type="term" value="F:endonuclease activity"/>
    <property type="evidence" value="ECO:0007669"/>
    <property type="project" value="UniProtKB-KW"/>
</dbReference>
<evidence type="ECO:0000256" key="1">
    <source>
        <dbReference type="ARBA" id="ARBA00006738"/>
    </source>
</evidence>
<dbReference type="OrthoDB" id="9802516at2"/>
<dbReference type="HAMAP" id="MF_00048">
    <property type="entry name" value="UPF0102"/>
    <property type="match status" value="1"/>
</dbReference>
<organism evidence="3 4">
    <name type="scientific">Paenimyroides ummariense</name>
    <dbReference type="NCBI Taxonomy" id="913024"/>
    <lineage>
        <taxon>Bacteria</taxon>
        <taxon>Pseudomonadati</taxon>
        <taxon>Bacteroidota</taxon>
        <taxon>Flavobacteriia</taxon>
        <taxon>Flavobacteriales</taxon>
        <taxon>Flavobacteriaceae</taxon>
        <taxon>Paenimyroides</taxon>
    </lineage>
</organism>
<dbReference type="PANTHER" id="PTHR34039">
    <property type="entry name" value="UPF0102 PROTEIN YRAN"/>
    <property type="match status" value="1"/>
</dbReference>
<dbReference type="PANTHER" id="PTHR34039:SF1">
    <property type="entry name" value="UPF0102 PROTEIN YRAN"/>
    <property type="match status" value="1"/>
</dbReference>
<dbReference type="Pfam" id="PF02021">
    <property type="entry name" value="UPF0102"/>
    <property type="match status" value="1"/>
</dbReference>
<dbReference type="Gene3D" id="3.40.1350.10">
    <property type="match status" value="1"/>
</dbReference>
<dbReference type="SUPFAM" id="SSF52980">
    <property type="entry name" value="Restriction endonuclease-like"/>
    <property type="match status" value="1"/>
</dbReference>
<accession>A0A1I4WIZ0</accession>
<keyword evidence="3" id="KW-0378">Hydrolase</keyword>
<sequence>MATHNDTGKQGEQLAKEFLVANNYVILETNYRYKKAEIDIIAAKENILAIIEVKTRTSTHFGEPESFVNNKKIKLILEATNAYIIEKDLDLEVSLDIISVVIGKENEINHIPNAYYFF</sequence>
<evidence type="ECO:0000313" key="4">
    <source>
        <dbReference type="Proteomes" id="UP000199036"/>
    </source>
</evidence>
<dbReference type="CDD" id="cd20736">
    <property type="entry name" value="PoNe_Nuclease"/>
    <property type="match status" value="1"/>
</dbReference>
<protein>
    <recommendedName>
        <fullName evidence="2">UPF0102 protein SAMN05421741_101240</fullName>
    </recommendedName>
</protein>
<proteinExistence type="inferred from homology"/>
<evidence type="ECO:0000256" key="2">
    <source>
        <dbReference type="HAMAP-Rule" id="MF_00048"/>
    </source>
</evidence>
<keyword evidence="3" id="KW-0255">Endonuclease</keyword>
<keyword evidence="4" id="KW-1185">Reference proteome</keyword>
<name>A0A1I4WIZ0_9FLAO</name>
<reference evidence="4" key="1">
    <citation type="submission" date="2016-10" db="EMBL/GenBank/DDBJ databases">
        <authorList>
            <person name="Varghese N."/>
            <person name="Submissions S."/>
        </authorList>
    </citation>
    <scope>NUCLEOTIDE SEQUENCE [LARGE SCALE GENOMIC DNA]</scope>
    <source>
        <strain evidence="4">DS-12</strain>
    </source>
</reference>
<dbReference type="RefSeq" id="WP_091517754.1">
    <property type="nucleotide sequence ID" value="NZ_FOVI01000001.1"/>
</dbReference>
<keyword evidence="3" id="KW-0540">Nuclease</keyword>
<dbReference type="GO" id="GO:0003676">
    <property type="term" value="F:nucleic acid binding"/>
    <property type="evidence" value="ECO:0007669"/>
    <property type="project" value="InterPro"/>
</dbReference>
<evidence type="ECO:0000313" key="3">
    <source>
        <dbReference type="EMBL" id="SFN13192.1"/>
    </source>
</evidence>
<dbReference type="Proteomes" id="UP000199036">
    <property type="component" value="Unassembled WGS sequence"/>
</dbReference>
<dbReference type="AlphaFoldDB" id="A0A1I4WIZ0"/>